<dbReference type="GO" id="GO:0016887">
    <property type="term" value="F:ATP hydrolysis activity"/>
    <property type="evidence" value="ECO:0007669"/>
    <property type="project" value="InterPro"/>
</dbReference>
<protein>
    <submittedName>
        <fullName evidence="3">Type II Secretion PilT</fullName>
    </submittedName>
</protein>
<gene>
    <name evidence="3" type="primary">pilT</name>
    <name evidence="3" type="ORF">KB13_747</name>
</gene>
<evidence type="ECO:0000259" key="2">
    <source>
        <dbReference type="PROSITE" id="PS00662"/>
    </source>
</evidence>
<dbReference type="CDD" id="cd01131">
    <property type="entry name" value="PilT"/>
    <property type="match status" value="1"/>
</dbReference>
<dbReference type="NCBIfam" id="TIGR01420">
    <property type="entry name" value="pilT_fam"/>
    <property type="match status" value="1"/>
</dbReference>
<dbReference type="AlphaFoldDB" id="B6BVW1"/>
<dbReference type="Pfam" id="PF00437">
    <property type="entry name" value="T2SSE"/>
    <property type="match status" value="1"/>
</dbReference>
<name>B6BVW1_9PROT</name>
<dbReference type="InterPro" id="IPR027417">
    <property type="entry name" value="P-loop_NTPase"/>
</dbReference>
<feature type="domain" description="Bacterial type II secretion system protein E" evidence="2">
    <location>
        <begin position="197"/>
        <end position="211"/>
    </location>
</feature>
<reference evidence="4" key="1">
    <citation type="journal article" date="2012" name="Stand. Genomic Sci.">
        <title>Genome sequence of strain HIMB624, a cultured representative from the OM43 clade of marine Betaproteobacteria.</title>
        <authorList>
            <person name="Huggett M.J."/>
            <person name="Hayakawa D.H."/>
            <person name="Rappe M.S."/>
        </authorList>
    </citation>
    <scope>NUCLEOTIDE SEQUENCE [LARGE SCALE GENOMIC DNA]</scope>
    <source>
        <strain evidence="4">KB13</strain>
    </source>
</reference>
<dbReference type="InterPro" id="IPR050921">
    <property type="entry name" value="T4SS_GSP_E_ATPase"/>
</dbReference>
<evidence type="ECO:0000313" key="4">
    <source>
        <dbReference type="Proteomes" id="UP000004188"/>
    </source>
</evidence>
<dbReference type="PANTHER" id="PTHR30486">
    <property type="entry name" value="TWITCHING MOTILITY PROTEIN PILT"/>
    <property type="match status" value="1"/>
</dbReference>
<proteinExistence type="inferred from homology"/>
<dbReference type="Gene3D" id="3.40.50.300">
    <property type="entry name" value="P-loop containing nucleotide triphosphate hydrolases"/>
    <property type="match status" value="1"/>
</dbReference>
<sequence length="337" mass="37410">MSENNPLYDYIYDTLQAERVSDFHLHAGKPLTVRVHGQLKTFEDKMITEDDLQDLISSEVPEDWYQRFREHKDLDFAFVIKDTRFRASALGTISGTGLVLRVIVSEVPNIDMLGLPPAVHQTLELRDGLVLVTGATGSGKSTSLAAMIDKINRTRAENIITVEDPIEFTHQNIKSLIVQREVGKDTDTFASALKGALRQDPDIILMGELRDYETISMALTAAETGHLVFGTLHTNGAPETINRLVDAFPPEEQSKAQAQLSLSLRLVMTQQLMQKKGGGRIGAFEVMVNTPAVANLIREKKISQIANMMQTGAKEGMMLMEKYKEILLGKGLIESIE</sequence>
<organism evidence="3 4">
    <name type="scientific">beta proteobacterium KB13</name>
    <dbReference type="NCBI Taxonomy" id="314607"/>
    <lineage>
        <taxon>Bacteria</taxon>
        <taxon>Pseudomonadati</taxon>
        <taxon>Pseudomonadota</taxon>
        <taxon>Betaproteobacteria</taxon>
        <taxon>Nitrosomonadales</taxon>
        <taxon>OM43 clade</taxon>
    </lineage>
</organism>
<accession>B6BVW1</accession>
<dbReference type="Proteomes" id="UP000004188">
    <property type="component" value="Unassembled WGS sequence"/>
</dbReference>
<dbReference type="GO" id="GO:0005524">
    <property type="term" value="F:ATP binding"/>
    <property type="evidence" value="ECO:0007669"/>
    <property type="project" value="InterPro"/>
</dbReference>
<keyword evidence="4" id="KW-1185">Reference proteome</keyword>
<evidence type="ECO:0000256" key="1">
    <source>
        <dbReference type="ARBA" id="ARBA00006611"/>
    </source>
</evidence>
<dbReference type="PROSITE" id="PS00662">
    <property type="entry name" value="T2SP_E"/>
    <property type="match status" value="1"/>
</dbReference>
<dbReference type="Gene3D" id="3.30.450.90">
    <property type="match status" value="1"/>
</dbReference>
<dbReference type="EMBL" id="DS995299">
    <property type="protein sequence ID" value="EDZ64615.1"/>
    <property type="molecule type" value="Genomic_DNA"/>
</dbReference>
<dbReference type="eggNOG" id="COG2805">
    <property type="taxonomic scope" value="Bacteria"/>
</dbReference>
<evidence type="ECO:0000313" key="3">
    <source>
        <dbReference type="EMBL" id="EDZ64615.1"/>
    </source>
</evidence>
<dbReference type="HOGENOM" id="CLU_013446_4_0_4"/>
<dbReference type="STRING" id="314607.KB13_747"/>
<dbReference type="InterPro" id="IPR001482">
    <property type="entry name" value="T2SS/T4SS_dom"/>
</dbReference>
<dbReference type="SUPFAM" id="SSF52540">
    <property type="entry name" value="P-loop containing nucleoside triphosphate hydrolases"/>
    <property type="match status" value="1"/>
</dbReference>
<dbReference type="PANTHER" id="PTHR30486:SF6">
    <property type="entry name" value="TYPE IV PILUS RETRACTATION ATPASE PILT"/>
    <property type="match status" value="1"/>
</dbReference>
<dbReference type="InterPro" id="IPR006321">
    <property type="entry name" value="PilT/PilU"/>
</dbReference>
<comment type="similarity">
    <text evidence="1">Belongs to the GSP E family.</text>
</comment>